<evidence type="ECO:0000313" key="3">
    <source>
        <dbReference type="Proteomes" id="UP000199328"/>
    </source>
</evidence>
<proteinExistence type="predicted"/>
<evidence type="ECO:0000313" key="2">
    <source>
        <dbReference type="EMBL" id="SDK07465.1"/>
    </source>
</evidence>
<accession>A0A1G8YZG4</accession>
<dbReference type="OrthoDB" id="3295600at2"/>
<feature type="signal peptide" evidence="1">
    <location>
        <begin position="1"/>
        <end position="25"/>
    </location>
</feature>
<dbReference type="EMBL" id="FNFV01000001">
    <property type="protein sequence ID" value="SDK07465.1"/>
    <property type="molecule type" value="Genomic_DNA"/>
</dbReference>
<keyword evidence="3" id="KW-1185">Reference proteome</keyword>
<feature type="chain" id="PRO_5011644075" description="DUF2927 domain-containing protein" evidence="1">
    <location>
        <begin position="26"/>
        <end position="312"/>
    </location>
</feature>
<dbReference type="Proteomes" id="UP000199328">
    <property type="component" value="Unassembled WGS sequence"/>
</dbReference>
<dbReference type="STRING" id="990712.SAMN05216257_101496"/>
<dbReference type="RefSeq" id="WP_092497795.1">
    <property type="nucleotide sequence ID" value="NZ_FNFV01000001.1"/>
</dbReference>
<dbReference type="AlphaFoldDB" id="A0A1G8YZG4"/>
<dbReference type="Pfam" id="PF11150">
    <property type="entry name" value="DUF2927"/>
    <property type="match status" value="1"/>
</dbReference>
<keyword evidence="1" id="KW-0732">Signal</keyword>
<evidence type="ECO:0008006" key="4">
    <source>
        <dbReference type="Google" id="ProtNLM"/>
    </source>
</evidence>
<dbReference type="PROSITE" id="PS51257">
    <property type="entry name" value="PROKAR_LIPOPROTEIN"/>
    <property type="match status" value="1"/>
</dbReference>
<protein>
    <recommendedName>
        <fullName evidence="4">DUF2927 domain-containing protein</fullName>
    </recommendedName>
</protein>
<reference evidence="3" key="1">
    <citation type="submission" date="2016-10" db="EMBL/GenBank/DDBJ databases">
        <authorList>
            <person name="Varghese N."/>
            <person name="Submissions S."/>
        </authorList>
    </citation>
    <scope>NUCLEOTIDE SEQUENCE [LARGE SCALE GENOMIC DNA]</scope>
    <source>
        <strain evidence="3">CGMCC 1.10789</strain>
    </source>
</reference>
<evidence type="ECO:0000256" key="1">
    <source>
        <dbReference type="SAM" id="SignalP"/>
    </source>
</evidence>
<gene>
    <name evidence="2" type="ORF">SAMN05216257_101496</name>
</gene>
<organism evidence="2 3">
    <name type="scientific">Meinhardsimonia xiamenensis</name>
    <dbReference type="NCBI Taxonomy" id="990712"/>
    <lineage>
        <taxon>Bacteria</taxon>
        <taxon>Pseudomonadati</taxon>
        <taxon>Pseudomonadota</taxon>
        <taxon>Alphaproteobacteria</taxon>
        <taxon>Rhodobacterales</taxon>
        <taxon>Paracoccaceae</taxon>
        <taxon>Meinhardsimonia</taxon>
    </lineage>
</organism>
<name>A0A1G8YZG4_9RHOB</name>
<sequence>MGGFGRRTWAALLASLTLAACEVQAPVPVAPPARPQPAPATAYTSPLSRELADYYARVERDLVAQGLLRTDGGGPDTPFTQRQLVEDFIRIALYEEFSNVGGFMVARQTRSRLHRWEKPVRIGIEFGASVPDAQRRADRAEIAAYARRLARVTGHPISVVSQGANFHVLVVSEDERRRLGPHLKELAPSLSPAAIRAIEDLPRSTFCLVFAVDPDGTGTYDRAVAIMRAEHPPLLRRSCIHEEIAQGLGLSNDSPDARPSIFNDDEEFALLTTHDELLLRMLYDPRMRPGMTPEEARPVAEIIAAELMGGPA</sequence>
<dbReference type="InterPro" id="IPR021323">
    <property type="entry name" value="DUF2927"/>
</dbReference>